<dbReference type="EMBL" id="JBHMAF010000180">
    <property type="protein sequence ID" value="MFB9760958.1"/>
    <property type="molecule type" value="Genomic_DNA"/>
</dbReference>
<protein>
    <submittedName>
        <fullName evidence="2">Uncharacterized protein</fullName>
    </submittedName>
</protein>
<reference evidence="2 3" key="1">
    <citation type="submission" date="2024-09" db="EMBL/GenBank/DDBJ databases">
        <authorList>
            <person name="Sun Q."/>
            <person name="Mori K."/>
        </authorList>
    </citation>
    <scope>NUCLEOTIDE SEQUENCE [LARGE SCALE GENOMIC DNA]</scope>
    <source>
        <strain evidence="2 3">JCM 11201</strain>
    </source>
</reference>
<keyword evidence="3" id="KW-1185">Reference proteome</keyword>
<keyword evidence="1" id="KW-0472">Membrane</keyword>
<accession>A0ABV5WL59</accession>
<feature type="transmembrane region" description="Helical" evidence="1">
    <location>
        <begin position="6"/>
        <end position="24"/>
    </location>
</feature>
<keyword evidence="1" id="KW-0812">Transmembrane</keyword>
<keyword evidence="1" id="KW-1133">Transmembrane helix</keyword>
<dbReference type="Proteomes" id="UP001589609">
    <property type="component" value="Unassembled WGS sequence"/>
</dbReference>
<gene>
    <name evidence="2" type="ORF">ACFFMS_22035</name>
</gene>
<name>A0ABV5WL59_9BACI</name>
<evidence type="ECO:0000313" key="3">
    <source>
        <dbReference type="Proteomes" id="UP001589609"/>
    </source>
</evidence>
<organism evidence="2 3">
    <name type="scientific">Ectobacillus funiculus</name>
    <dbReference type="NCBI Taxonomy" id="137993"/>
    <lineage>
        <taxon>Bacteria</taxon>
        <taxon>Bacillati</taxon>
        <taxon>Bacillota</taxon>
        <taxon>Bacilli</taxon>
        <taxon>Bacillales</taxon>
        <taxon>Bacillaceae</taxon>
        <taxon>Ectobacillus</taxon>
    </lineage>
</organism>
<sequence>MSLIFAIAVGIVFWFMMFALYWLITSNRKESSKHLPQYLVEEYDEAVERNR</sequence>
<evidence type="ECO:0000256" key="1">
    <source>
        <dbReference type="SAM" id="Phobius"/>
    </source>
</evidence>
<evidence type="ECO:0000313" key="2">
    <source>
        <dbReference type="EMBL" id="MFB9760958.1"/>
    </source>
</evidence>
<comment type="caution">
    <text evidence="2">The sequence shown here is derived from an EMBL/GenBank/DDBJ whole genome shotgun (WGS) entry which is preliminary data.</text>
</comment>
<proteinExistence type="predicted"/>
<dbReference type="RefSeq" id="WP_379951230.1">
    <property type="nucleotide sequence ID" value="NZ_JBHMAF010000180.1"/>
</dbReference>